<dbReference type="Gene3D" id="3.40.50.720">
    <property type="entry name" value="NAD(P)-binding Rossmann-like Domain"/>
    <property type="match status" value="1"/>
</dbReference>
<evidence type="ECO:0000259" key="8">
    <source>
        <dbReference type="Pfam" id="PF02397"/>
    </source>
</evidence>
<feature type="transmembrane region" description="Helical" evidence="7">
    <location>
        <begin position="102"/>
        <end position="119"/>
    </location>
</feature>
<feature type="transmembrane region" description="Helical" evidence="7">
    <location>
        <begin position="299"/>
        <end position="320"/>
    </location>
</feature>
<keyword evidence="3 9" id="KW-0808">Transferase</keyword>
<dbReference type="PANTHER" id="PTHR30576">
    <property type="entry name" value="COLANIC BIOSYNTHESIS UDP-GLUCOSE LIPID CARRIER TRANSFERASE"/>
    <property type="match status" value="1"/>
</dbReference>
<feature type="transmembrane region" description="Helical" evidence="7">
    <location>
        <begin position="27"/>
        <end position="45"/>
    </location>
</feature>
<feature type="domain" description="Bacterial sugar transferase" evidence="8">
    <location>
        <begin position="294"/>
        <end position="481"/>
    </location>
</feature>
<feature type="transmembrane region" description="Helical" evidence="7">
    <location>
        <begin position="60"/>
        <end position="81"/>
    </location>
</feature>
<dbReference type="InterPro" id="IPR003362">
    <property type="entry name" value="Bact_transf"/>
</dbReference>
<evidence type="ECO:0000256" key="6">
    <source>
        <dbReference type="ARBA" id="ARBA00023136"/>
    </source>
</evidence>
<comment type="similarity">
    <text evidence="2">Belongs to the bacterial sugar transferase family.</text>
</comment>
<keyword evidence="4 7" id="KW-0812">Transmembrane</keyword>
<dbReference type="InterPro" id="IPR017475">
    <property type="entry name" value="EPS_sugar_tfrase"/>
</dbReference>
<comment type="caution">
    <text evidence="9">The sequence shown here is derived from an EMBL/GenBank/DDBJ whole genome shotgun (WGS) entry which is preliminary data.</text>
</comment>
<gene>
    <name evidence="9" type="ORF">IF651_08250</name>
</gene>
<keyword evidence="5 7" id="KW-1133">Transmembrane helix</keyword>
<protein>
    <submittedName>
        <fullName evidence="9">Sugar transferase</fullName>
    </submittedName>
</protein>
<dbReference type="Proteomes" id="UP000610846">
    <property type="component" value="Unassembled WGS sequence"/>
</dbReference>
<dbReference type="GO" id="GO:0016780">
    <property type="term" value="F:phosphotransferase activity, for other substituted phosphate groups"/>
    <property type="evidence" value="ECO:0007669"/>
    <property type="project" value="TreeGrafter"/>
</dbReference>
<proteinExistence type="inferred from homology"/>
<organism evidence="9 10">
    <name type="scientific">Cellulosimicrobium arenosum</name>
    <dbReference type="NCBI Taxonomy" id="2708133"/>
    <lineage>
        <taxon>Bacteria</taxon>
        <taxon>Bacillati</taxon>
        <taxon>Actinomycetota</taxon>
        <taxon>Actinomycetes</taxon>
        <taxon>Micrococcales</taxon>
        <taxon>Promicromonosporaceae</taxon>
        <taxon>Cellulosimicrobium</taxon>
    </lineage>
</organism>
<dbReference type="AlphaFoldDB" id="A0A927IZS9"/>
<reference evidence="9" key="1">
    <citation type="journal article" date="2018" name="Curr. Microbiol.">
        <title>Cellulosimicrobium arenosum sp. nov., Isolated from Marine Sediment Sand.</title>
        <authorList>
            <person name="Oh M."/>
            <person name="Kim J.H."/>
            <person name="Yoon J.H."/>
            <person name="Schumann P."/>
            <person name="Kim W."/>
        </authorList>
    </citation>
    <scope>NUCLEOTIDE SEQUENCE</scope>
    <source>
        <strain evidence="9">KCTC 49039</strain>
    </source>
</reference>
<evidence type="ECO:0000256" key="1">
    <source>
        <dbReference type="ARBA" id="ARBA00004141"/>
    </source>
</evidence>
<evidence type="ECO:0000256" key="3">
    <source>
        <dbReference type="ARBA" id="ARBA00022679"/>
    </source>
</evidence>
<keyword evidence="10" id="KW-1185">Reference proteome</keyword>
<feature type="transmembrane region" description="Helical" evidence="7">
    <location>
        <begin position="125"/>
        <end position="144"/>
    </location>
</feature>
<dbReference type="GO" id="GO:0016020">
    <property type="term" value="C:membrane"/>
    <property type="evidence" value="ECO:0007669"/>
    <property type="project" value="UniProtKB-SubCell"/>
</dbReference>
<dbReference type="PANTHER" id="PTHR30576:SF10">
    <property type="entry name" value="SLL5057 PROTEIN"/>
    <property type="match status" value="1"/>
</dbReference>
<keyword evidence="6 7" id="KW-0472">Membrane</keyword>
<name>A0A927IZS9_9MICO</name>
<dbReference type="Pfam" id="PF13727">
    <property type="entry name" value="CoA_binding_3"/>
    <property type="match status" value="1"/>
</dbReference>
<dbReference type="RefSeq" id="WP_191828624.1">
    <property type="nucleotide sequence ID" value="NZ_JACYHB010000005.1"/>
</dbReference>
<evidence type="ECO:0000256" key="4">
    <source>
        <dbReference type="ARBA" id="ARBA00022692"/>
    </source>
</evidence>
<dbReference type="EMBL" id="JACYHB010000005">
    <property type="protein sequence ID" value="MBD8079044.1"/>
    <property type="molecule type" value="Genomic_DNA"/>
</dbReference>
<evidence type="ECO:0000313" key="10">
    <source>
        <dbReference type="Proteomes" id="UP000610846"/>
    </source>
</evidence>
<evidence type="ECO:0000256" key="2">
    <source>
        <dbReference type="ARBA" id="ARBA00006464"/>
    </source>
</evidence>
<evidence type="ECO:0000256" key="7">
    <source>
        <dbReference type="SAM" id="Phobius"/>
    </source>
</evidence>
<comment type="subcellular location">
    <subcellularLocation>
        <location evidence="1">Membrane</location>
        <topology evidence="1">Multi-pass membrane protein</topology>
    </subcellularLocation>
</comment>
<evidence type="ECO:0000313" key="9">
    <source>
        <dbReference type="EMBL" id="MBD8079044.1"/>
    </source>
</evidence>
<reference evidence="9" key="2">
    <citation type="submission" date="2020-09" db="EMBL/GenBank/DDBJ databases">
        <authorList>
            <person name="Yu Y."/>
        </authorList>
    </citation>
    <scope>NUCLEOTIDE SEQUENCE</scope>
    <source>
        <strain evidence="9">KCTC 49039</strain>
    </source>
</reference>
<evidence type="ECO:0000256" key="5">
    <source>
        <dbReference type="ARBA" id="ARBA00022989"/>
    </source>
</evidence>
<dbReference type="Pfam" id="PF02397">
    <property type="entry name" value="Bac_transf"/>
    <property type="match status" value="1"/>
</dbReference>
<accession>A0A927IZS9</accession>
<dbReference type="NCBIfam" id="TIGR03025">
    <property type="entry name" value="EPS_sugtrans"/>
    <property type="match status" value="1"/>
</dbReference>
<sequence>MSPAARVRAAREAFAAQGWDVAYRRGLVVTDTAAVAVAVTVAYFLRWEPYATEPVRSNLAVPYTVLSLLVGGAWLLSLAATRTRDARVMGSGPTEYHRVFDATWRLFALLAVLAFLLRFPEARGYLAFAFPVGLAGLLVSRYTWRQWLHRERGRGRARSAVLAIGHREQAERLIRDLNDRQESGYRVVGVCVSSGAVDAGEEIRGVPVLGELRHAGDVAARVGADIVAVSGSDAITADVVRRLGWELEPSGVDLMLTAELADVAGPRITITPAESVALLHVDAPRFTGPKFAVKTATDWIGAALLTFVLLPVLVGVALAVRLTSRGPVLFRQERVGRNGRVFPMYKFRSMRVGADREVDVLGERNDGSGLLFKVREDPRVTRVGRVLRRYSLDELPQLFNVLRGHMSLVGPRPPLPSEVSRYESNVRRRLLVKPGLTGLWQVGGRSDLSWDESVRLDVYYVENWTVFGDFLILARTARAVVGGAGAY</sequence>